<feature type="compositionally biased region" description="Basic and acidic residues" evidence="8">
    <location>
        <begin position="461"/>
        <end position="482"/>
    </location>
</feature>
<evidence type="ECO:0000256" key="2">
    <source>
        <dbReference type="ARBA" id="ARBA00022527"/>
    </source>
</evidence>
<dbReference type="InterPro" id="IPR017441">
    <property type="entry name" value="Protein_kinase_ATP_BS"/>
</dbReference>
<dbReference type="PROSITE" id="PS00107">
    <property type="entry name" value="PROTEIN_KINASE_ATP"/>
    <property type="match status" value="1"/>
</dbReference>
<organism evidence="10 11">
    <name type="scientific">Paenarthrobacter histidinolovorans</name>
    <dbReference type="NCBI Taxonomy" id="43664"/>
    <lineage>
        <taxon>Bacteria</taxon>
        <taxon>Bacillati</taxon>
        <taxon>Actinomycetota</taxon>
        <taxon>Actinomycetes</taxon>
        <taxon>Micrococcales</taxon>
        <taxon>Micrococcaceae</taxon>
        <taxon>Paenarthrobacter</taxon>
    </lineage>
</organism>
<feature type="compositionally biased region" description="Polar residues" evidence="8">
    <location>
        <begin position="375"/>
        <end position="386"/>
    </location>
</feature>
<dbReference type="Gene3D" id="1.10.510.10">
    <property type="entry name" value="Transferase(Phosphotransferase) domain 1"/>
    <property type="match status" value="1"/>
</dbReference>
<accession>A0ABW8NBS8</accession>
<evidence type="ECO:0000256" key="1">
    <source>
        <dbReference type="ARBA" id="ARBA00012513"/>
    </source>
</evidence>
<keyword evidence="3 10" id="KW-0808">Transferase</keyword>
<dbReference type="EMBL" id="JBIYEW010000003">
    <property type="protein sequence ID" value="MFK4641025.1"/>
    <property type="molecule type" value="Genomic_DNA"/>
</dbReference>
<dbReference type="Pfam" id="PF00069">
    <property type="entry name" value="Pkinase"/>
    <property type="match status" value="1"/>
</dbReference>
<dbReference type="SMART" id="SM00220">
    <property type="entry name" value="S_TKc"/>
    <property type="match status" value="1"/>
</dbReference>
<dbReference type="PANTHER" id="PTHR43289:SF6">
    <property type="entry name" value="SERINE_THREONINE-PROTEIN KINASE NEKL-3"/>
    <property type="match status" value="1"/>
</dbReference>
<name>A0ABW8NBS8_9MICC</name>
<keyword evidence="5 10" id="KW-0418">Kinase</keyword>
<dbReference type="InterPro" id="IPR000719">
    <property type="entry name" value="Prot_kinase_dom"/>
</dbReference>
<evidence type="ECO:0000256" key="7">
    <source>
        <dbReference type="PROSITE-ProRule" id="PRU10141"/>
    </source>
</evidence>
<dbReference type="PANTHER" id="PTHR43289">
    <property type="entry name" value="MITOGEN-ACTIVATED PROTEIN KINASE KINASE KINASE 20-RELATED"/>
    <property type="match status" value="1"/>
</dbReference>
<dbReference type="SUPFAM" id="SSF56112">
    <property type="entry name" value="Protein kinase-like (PK-like)"/>
    <property type="match status" value="1"/>
</dbReference>
<dbReference type="Gene3D" id="3.30.200.20">
    <property type="entry name" value="Phosphorylase Kinase, domain 1"/>
    <property type="match status" value="1"/>
</dbReference>
<dbReference type="InterPro" id="IPR008271">
    <property type="entry name" value="Ser/Thr_kinase_AS"/>
</dbReference>
<evidence type="ECO:0000256" key="4">
    <source>
        <dbReference type="ARBA" id="ARBA00022741"/>
    </source>
</evidence>
<keyword evidence="4 7" id="KW-0547">Nucleotide-binding</keyword>
<dbReference type="GO" id="GO:0004674">
    <property type="term" value="F:protein serine/threonine kinase activity"/>
    <property type="evidence" value="ECO:0007669"/>
    <property type="project" value="UniProtKB-KW"/>
</dbReference>
<dbReference type="InterPro" id="IPR011009">
    <property type="entry name" value="Kinase-like_dom_sf"/>
</dbReference>
<feature type="binding site" evidence="7">
    <location>
        <position position="58"/>
    </location>
    <ligand>
        <name>ATP</name>
        <dbReference type="ChEBI" id="CHEBI:30616"/>
    </ligand>
</feature>
<keyword evidence="2 10" id="KW-0723">Serine/threonine-protein kinase</keyword>
<keyword evidence="6 7" id="KW-0067">ATP-binding</keyword>
<keyword evidence="11" id="KW-1185">Reference proteome</keyword>
<evidence type="ECO:0000256" key="3">
    <source>
        <dbReference type="ARBA" id="ARBA00022679"/>
    </source>
</evidence>
<feature type="compositionally biased region" description="Pro residues" evidence="8">
    <location>
        <begin position="397"/>
        <end position="408"/>
    </location>
</feature>
<evidence type="ECO:0000256" key="8">
    <source>
        <dbReference type="SAM" id="MobiDB-lite"/>
    </source>
</evidence>
<dbReference type="CDD" id="cd14014">
    <property type="entry name" value="STKc_PknB_like"/>
    <property type="match status" value="1"/>
</dbReference>
<dbReference type="EC" id="2.7.11.1" evidence="1"/>
<protein>
    <recommendedName>
        <fullName evidence="1">non-specific serine/threonine protein kinase</fullName>
        <ecNumber evidence="1">2.7.11.1</ecNumber>
    </recommendedName>
</protein>
<evidence type="ECO:0000256" key="6">
    <source>
        <dbReference type="ARBA" id="ARBA00022840"/>
    </source>
</evidence>
<sequence length="482" mass="50450">MGYNRKTVGAGAPDSVDGAATGSALDGRYQLGPLLGRGAMSAVYRATDLVLGREVAVKIFLPGSGDESFRARQETEMRLLAAFDHPGLVAAFDAGVDTRNDEERAYLVMELAEGRDLRAVLSDGPLTVPETARIGIRIAGALSQVHEHAVIHRDIKPANILVSDDDGLAQSVKLADFGVALVMNDNRLTATGFTVGTAQYLSPEQAQGLHLTPKSDIYSLGLVLLECLTGHAEYPGTPVETASARLHRAPQIPLELPAPLRSLLAAMTDMDPEKRPTAKEVEHALSEEGVQSGRRTAILPPVPQRTPLYATTALTPKGGGRTTRAAAIRPRNRKPATITGIRDFSKRRPKTARGVAAAAVAIPLALLVLTQGLSSAGNPVDPSQPSDHGVSQADPQPASPVLPAPATPSPSGAVPAEVVNVPVTSVPEQPPAPVVQGIPVQDPAQAPSGQSPAELNGPDIAKTKSDGKSEKKSEKRQDKAAK</sequence>
<evidence type="ECO:0000313" key="10">
    <source>
        <dbReference type="EMBL" id="MFK4641025.1"/>
    </source>
</evidence>
<dbReference type="Proteomes" id="UP001620520">
    <property type="component" value="Unassembled WGS sequence"/>
</dbReference>
<gene>
    <name evidence="10" type="ORF">ABIA52_003914</name>
</gene>
<feature type="domain" description="Protein kinase" evidence="9">
    <location>
        <begin position="29"/>
        <end position="286"/>
    </location>
</feature>
<dbReference type="PROSITE" id="PS50011">
    <property type="entry name" value="PROTEIN_KINASE_DOM"/>
    <property type="match status" value="1"/>
</dbReference>
<reference evidence="10 11" key="1">
    <citation type="submission" date="2024-10" db="EMBL/GenBank/DDBJ databases">
        <title>Novel secondary metabolite-producing bacteria for plant disease control.</title>
        <authorList>
            <person name="Chevrette M."/>
        </authorList>
    </citation>
    <scope>NUCLEOTIDE SEQUENCE [LARGE SCALE GENOMIC DNA]</scope>
    <source>
        <strain evidence="10 11">J30 TE3557</strain>
    </source>
</reference>
<dbReference type="RefSeq" id="WP_189021012.1">
    <property type="nucleotide sequence ID" value="NZ_BMPM01000010.1"/>
</dbReference>
<proteinExistence type="predicted"/>
<dbReference type="PROSITE" id="PS00108">
    <property type="entry name" value="PROTEIN_KINASE_ST"/>
    <property type="match status" value="1"/>
</dbReference>
<feature type="region of interest" description="Disordered" evidence="8">
    <location>
        <begin position="375"/>
        <end position="482"/>
    </location>
</feature>
<evidence type="ECO:0000259" key="9">
    <source>
        <dbReference type="PROSITE" id="PS50011"/>
    </source>
</evidence>
<comment type="caution">
    <text evidence="10">The sequence shown here is derived from an EMBL/GenBank/DDBJ whole genome shotgun (WGS) entry which is preliminary data.</text>
</comment>
<evidence type="ECO:0000313" key="11">
    <source>
        <dbReference type="Proteomes" id="UP001620520"/>
    </source>
</evidence>
<evidence type="ECO:0000256" key="5">
    <source>
        <dbReference type="ARBA" id="ARBA00022777"/>
    </source>
</evidence>